<dbReference type="InterPro" id="IPR036533">
    <property type="entry name" value="BAG_dom_sf"/>
</dbReference>
<dbReference type="SUPFAM" id="SSF63491">
    <property type="entry name" value="BAG domain"/>
    <property type="match status" value="1"/>
</dbReference>
<dbReference type="InterPro" id="IPR039773">
    <property type="entry name" value="BAG_chaperone_regulator"/>
</dbReference>
<evidence type="ECO:0000259" key="4">
    <source>
        <dbReference type="PROSITE" id="PS51035"/>
    </source>
</evidence>
<dbReference type="Gene3D" id="1.20.58.120">
    <property type="entry name" value="BAG domain"/>
    <property type="match status" value="1"/>
</dbReference>
<feature type="domain" description="BAG" evidence="4">
    <location>
        <begin position="145"/>
        <end position="226"/>
    </location>
</feature>
<dbReference type="PROSITE" id="PS51035">
    <property type="entry name" value="BAG"/>
    <property type="match status" value="1"/>
</dbReference>
<proteinExistence type="predicted"/>
<sequence>MMHNSTDESEWEVRPGGMLVQRRDDDAAPSDQPPPPPQDPDSASAAFSQTIRISVSHGSSSHHDLHVSAHATFGDVKKAIVQKTGLEASELKILFRGVERDDAEQLQAAGVKDASKLVLVEDQNKRVEQQQVEQPPVVTEEMKKAIAAILVVTEEVDKLSDRVVALEVAVNGGTKVAVKEFDMTAELLMRQLLKLDGINAEGDARLQRKAEVRRVQILQESVDKLKARCSNPFVDQSKAAAVSTEWESYGNGVGSLNPPPPASPSANVTQDWERNDKHG</sequence>
<feature type="region of interest" description="Disordered" evidence="2">
    <location>
        <begin position="248"/>
        <end position="279"/>
    </location>
</feature>
<dbReference type="SMART" id="SM00264">
    <property type="entry name" value="BAG"/>
    <property type="match status" value="1"/>
</dbReference>
<evidence type="ECO:0000313" key="6">
    <source>
        <dbReference type="RefSeq" id="XP_010426751.1"/>
    </source>
</evidence>
<name>A0ABM0TI44_CAMSA</name>
<dbReference type="InterPro" id="IPR000626">
    <property type="entry name" value="Ubiquitin-like_dom"/>
</dbReference>
<feature type="domain" description="Ubiquitin-like" evidence="3">
    <location>
        <begin position="51"/>
        <end position="126"/>
    </location>
</feature>
<dbReference type="PANTHER" id="PTHR12329">
    <property type="entry name" value="BCL2-ASSOCIATED ATHANOGENE"/>
    <property type="match status" value="1"/>
</dbReference>
<feature type="region of interest" description="Disordered" evidence="2">
    <location>
        <begin position="1"/>
        <end position="47"/>
    </location>
</feature>
<dbReference type="RefSeq" id="XP_010426751.1">
    <property type="nucleotide sequence ID" value="XM_010428449.2"/>
</dbReference>
<dbReference type="Pfam" id="PF00240">
    <property type="entry name" value="ubiquitin"/>
    <property type="match status" value="1"/>
</dbReference>
<protein>
    <submittedName>
        <fullName evidence="6">BAG family molecular chaperone regulator 4 isoform X1</fullName>
    </submittedName>
</protein>
<evidence type="ECO:0000313" key="5">
    <source>
        <dbReference type="Proteomes" id="UP000694864"/>
    </source>
</evidence>
<reference evidence="6" key="2">
    <citation type="submission" date="2025-08" db="UniProtKB">
        <authorList>
            <consortium name="RefSeq"/>
        </authorList>
    </citation>
    <scope>IDENTIFICATION</scope>
    <source>
        <tissue evidence="6">Leaf</tissue>
    </source>
</reference>
<dbReference type="PROSITE" id="PS50053">
    <property type="entry name" value="UBIQUITIN_2"/>
    <property type="match status" value="1"/>
</dbReference>
<gene>
    <name evidence="6" type="primary">LOC104711721</name>
</gene>
<reference evidence="5" key="1">
    <citation type="journal article" date="2014" name="Nat. Commun.">
        <title>The emerging biofuel crop Camelina sativa retains a highly undifferentiated hexaploid genome structure.</title>
        <authorList>
            <person name="Kagale S."/>
            <person name="Koh C."/>
            <person name="Nixon J."/>
            <person name="Bollina V."/>
            <person name="Clarke W.E."/>
            <person name="Tuteja R."/>
            <person name="Spillane C."/>
            <person name="Robinson S.J."/>
            <person name="Links M.G."/>
            <person name="Clarke C."/>
            <person name="Higgins E.E."/>
            <person name="Huebert T."/>
            <person name="Sharpe A.G."/>
            <person name="Parkin I.A."/>
        </authorList>
    </citation>
    <scope>NUCLEOTIDE SEQUENCE [LARGE SCALE GENOMIC DNA]</scope>
    <source>
        <strain evidence="5">cv. DH55</strain>
    </source>
</reference>
<keyword evidence="5" id="KW-1185">Reference proteome</keyword>
<accession>A0ABM0TI44</accession>
<dbReference type="PANTHER" id="PTHR12329:SF40">
    <property type="entry name" value="BAG FAMILY MOLECULAR CHAPERONE REGULATOR 4"/>
    <property type="match status" value="1"/>
</dbReference>
<organism evidence="5 6">
    <name type="scientific">Camelina sativa</name>
    <name type="common">False flax</name>
    <name type="synonym">Myagrum sativum</name>
    <dbReference type="NCBI Taxonomy" id="90675"/>
    <lineage>
        <taxon>Eukaryota</taxon>
        <taxon>Viridiplantae</taxon>
        <taxon>Streptophyta</taxon>
        <taxon>Embryophyta</taxon>
        <taxon>Tracheophyta</taxon>
        <taxon>Spermatophyta</taxon>
        <taxon>Magnoliopsida</taxon>
        <taxon>eudicotyledons</taxon>
        <taxon>Gunneridae</taxon>
        <taxon>Pentapetalae</taxon>
        <taxon>rosids</taxon>
        <taxon>malvids</taxon>
        <taxon>Brassicales</taxon>
        <taxon>Brassicaceae</taxon>
        <taxon>Camelineae</taxon>
        <taxon>Camelina</taxon>
    </lineage>
</organism>
<evidence type="ECO:0000256" key="2">
    <source>
        <dbReference type="SAM" id="MobiDB-lite"/>
    </source>
</evidence>
<dbReference type="GeneID" id="104711721"/>
<dbReference type="SUPFAM" id="SSF54236">
    <property type="entry name" value="Ubiquitin-like"/>
    <property type="match status" value="1"/>
</dbReference>
<dbReference type="InterPro" id="IPR003103">
    <property type="entry name" value="BAG_domain"/>
</dbReference>
<keyword evidence="1" id="KW-0143">Chaperone</keyword>
<dbReference type="InterPro" id="IPR029071">
    <property type="entry name" value="Ubiquitin-like_domsf"/>
</dbReference>
<evidence type="ECO:0000259" key="3">
    <source>
        <dbReference type="PROSITE" id="PS50053"/>
    </source>
</evidence>
<dbReference type="Pfam" id="PF02179">
    <property type="entry name" value="BAG"/>
    <property type="match status" value="1"/>
</dbReference>
<dbReference type="Proteomes" id="UP000694864">
    <property type="component" value="Chromosome 9"/>
</dbReference>
<evidence type="ECO:0000256" key="1">
    <source>
        <dbReference type="ARBA" id="ARBA00023186"/>
    </source>
</evidence>
<dbReference type="Gene3D" id="3.10.20.90">
    <property type="entry name" value="Phosphatidylinositol 3-kinase Catalytic Subunit, Chain A, domain 1"/>
    <property type="match status" value="1"/>
</dbReference>